<sequence>MVKIIVTSNYNPCCRFLQAISREFFKSINRLHAREAGAKIRSEENMVYLQGRVKFPTGGDSPRPLSSDEVDLVKIRDRQ</sequence>
<evidence type="ECO:0000313" key="2">
    <source>
        <dbReference type="Proteomes" id="UP001055149"/>
    </source>
</evidence>
<proteinExistence type="predicted"/>
<comment type="caution">
    <text evidence="1">The sequence shown here is derived from an EMBL/GenBank/DDBJ whole genome shotgun (WGS) entry which is preliminary data.</text>
</comment>
<gene>
    <name evidence="1" type="ORF">LPAF129_09580</name>
</gene>
<dbReference type="EMBL" id="BQXH01000007">
    <property type="protein sequence ID" value="GKS81272.1"/>
    <property type="molecule type" value="Genomic_DNA"/>
</dbReference>
<organism evidence="1 2">
    <name type="scientific">Ligilactobacillus pabuli</name>
    <dbReference type="NCBI Taxonomy" id="2886039"/>
    <lineage>
        <taxon>Bacteria</taxon>
        <taxon>Bacillati</taxon>
        <taxon>Bacillota</taxon>
        <taxon>Bacilli</taxon>
        <taxon>Lactobacillales</taxon>
        <taxon>Lactobacillaceae</taxon>
        <taxon>Ligilactobacillus</taxon>
    </lineage>
</organism>
<evidence type="ECO:0000313" key="1">
    <source>
        <dbReference type="EMBL" id="GKS81272.1"/>
    </source>
</evidence>
<accession>A0ABQ5JJ23</accession>
<reference evidence="1" key="1">
    <citation type="journal article" date="2022" name="Int. J. Syst. Evol. Microbiol.">
        <title>A novel species of lactic acid bacteria, Ligilactobacillus pabuli sp. nov., isolated from alfalfa silage.</title>
        <authorList>
            <person name="Tohno M."/>
            <person name="Tanizawa Y."/>
            <person name="Sawada H."/>
            <person name="Sakamoto M."/>
            <person name="Ohkuma M."/>
            <person name="Kobayashi H."/>
        </authorList>
    </citation>
    <scope>NUCLEOTIDE SEQUENCE</scope>
    <source>
        <strain evidence="1">AF129</strain>
    </source>
</reference>
<dbReference type="Proteomes" id="UP001055149">
    <property type="component" value="Unassembled WGS sequence"/>
</dbReference>
<keyword evidence="2" id="KW-1185">Reference proteome</keyword>
<name>A0ABQ5JJ23_9LACO</name>
<protein>
    <submittedName>
        <fullName evidence="1">Uncharacterized protein</fullName>
    </submittedName>
</protein>